<dbReference type="SUPFAM" id="SSF88659">
    <property type="entry name" value="Sigma3 and sigma4 domains of RNA polymerase sigma factors"/>
    <property type="match status" value="1"/>
</dbReference>
<name>A0A853JQG4_9FIRM</name>
<dbReference type="AlphaFoldDB" id="A0A853JQG4"/>
<dbReference type="RefSeq" id="WP_180493526.1">
    <property type="nucleotide sequence ID" value="NZ_JACCKS010000012.1"/>
</dbReference>
<comment type="caution">
    <text evidence="7">The sequence shown here is derived from an EMBL/GenBank/DDBJ whole genome shotgun (WGS) entry which is preliminary data.</text>
</comment>
<dbReference type="EMBL" id="JACCKS010000012">
    <property type="protein sequence ID" value="NZA38782.1"/>
    <property type="molecule type" value="Genomic_DNA"/>
</dbReference>
<gene>
    <name evidence="7" type="ORF">H0N91_11730</name>
</gene>
<dbReference type="InterPro" id="IPR016371">
    <property type="entry name" value="RNA_pol_sigma-H_factor"/>
</dbReference>
<dbReference type="Pfam" id="PF04542">
    <property type="entry name" value="Sigma70_r2"/>
    <property type="match status" value="1"/>
</dbReference>
<evidence type="ECO:0000256" key="3">
    <source>
        <dbReference type="ARBA" id="ARBA00023125"/>
    </source>
</evidence>
<evidence type="ECO:0000259" key="5">
    <source>
        <dbReference type="Pfam" id="PF04542"/>
    </source>
</evidence>
<keyword evidence="1" id="KW-0805">Transcription regulation</keyword>
<evidence type="ECO:0000259" key="6">
    <source>
        <dbReference type="Pfam" id="PF08281"/>
    </source>
</evidence>
<keyword evidence="4" id="KW-0804">Transcription</keyword>
<dbReference type="InterPro" id="IPR013324">
    <property type="entry name" value="RNA_pol_sigma_r3/r4-like"/>
</dbReference>
<dbReference type="Gene3D" id="1.10.10.10">
    <property type="entry name" value="Winged helix-like DNA-binding domain superfamily/Winged helix DNA-binding domain"/>
    <property type="match status" value="1"/>
</dbReference>
<proteinExistence type="predicted"/>
<dbReference type="InterPro" id="IPR013325">
    <property type="entry name" value="RNA_pol_sigma_r2"/>
</dbReference>
<dbReference type="PIRSF" id="PIRSF002939">
    <property type="entry name" value="RNA_polymerase_sigma-H_factor"/>
    <property type="match status" value="1"/>
</dbReference>
<evidence type="ECO:0000256" key="2">
    <source>
        <dbReference type="ARBA" id="ARBA00023082"/>
    </source>
</evidence>
<sequence>MDKDLELVKKAQGGDKEAVVTIVEKYRCVVTQKARPFYYIGGDQEDLIQEGMIALLGAIWDYREDRGTSFKTFAGLCVENRIKSVVTKAKRPKHSPMGDTVSLYSPISEDDPDTTLLDLVASTAALDPDEELVTREAVEHFSQVAKSELSELEKQVLYFYLKGASHQEISDKIGRSKKAVDNAIQRIRKKSKNFNKTP</sequence>
<evidence type="ECO:0000256" key="4">
    <source>
        <dbReference type="ARBA" id="ARBA00023163"/>
    </source>
</evidence>
<dbReference type="GO" id="GO:0003677">
    <property type="term" value="F:DNA binding"/>
    <property type="evidence" value="ECO:0007669"/>
    <property type="project" value="UniProtKB-KW"/>
</dbReference>
<dbReference type="InterPro" id="IPR014284">
    <property type="entry name" value="RNA_pol_sigma-70_dom"/>
</dbReference>
<dbReference type="GO" id="GO:0006352">
    <property type="term" value="P:DNA-templated transcription initiation"/>
    <property type="evidence" value="ECO:0007669"/>
    <property type="project" value="InterPro"/>
</dbReference>
<keyword evidence="2" id="KW-0731">Sigma factor</keyword>
<evidence type="ECO:0000313" key="7">
    <source>
        <dbReference type="EMBL" id="NZA38782.1"/>
    </source>
</evidence>
<keyword evidence="3" id="KW-0238">DNA-binding</keyword>
<feature type="domain" description="RNA polymerase sigma factor 70 region 4 type 2" evidence="6">
    <location>
        <begin position="147"/>
        <end position="190"/>
    </location>
</feature>
<accession>A0A853JQG4</accession>
<reference evidence="7 8" key="1">
    <citation type="submission" date="2020-07" db="EMBL/GenBank/DDBJ databases">
        <title>Organ Donor 1.</title>
        <authorList>
            <person name="Marsh A.J."/>
            <person name="Azcarate-Peril M.A."/>
        </authorList>
    </citation>
    <scope>NUCLEOTIDE SEQUENCE [LARGE SCALE GENOMIC DNA]</scope>
    <source>
        <strain evidence="7 8">AMC0717</strain>
    </source>
</reference>
<protein>
    <submittedName>
        <fullName evidence="7">Sigma-70 family RNA polymerase sigma factor</fullName>
    </submittedName>
</protein>
<feature type="domain" description="RNA polymerase sigma-70 region 2" evidence="5">
    <location>
        <begin position="23"/>
        <end position="91"/>
    </location>
</feature>
<dbReference type="InterPro" id="IPR013249">
    <property type="entry name" value="RNA_pol_sigma70_r4_t2"/>
</dbReference>
<dbReference type="NCBIfam" id="TIGR02937">
    <property type="entry name" value="sigma70-ECF"/>
    <property type="match status" value="1"/>
</dbReference>
<evidence type="ECO:0000313" key="8">
    <source>
        <dbReference type="Proteomes" id="UP000586254"/>
    </source>
</evidence>
<dbReference type="PANTHER" id="PTHR30385">
    <property type="entry name" value="SIGMA FACTOR F FLAGELLAR"/>
    <property type="match status" value="1"/>
</dbReference>
<dbReference type="GO" id="GO:0016987">
    <property type="term" value="F:sigma factor activity"/>
    <property type="evidence" value="ECO:0007669"/>
    <property type="project" value="UniProtKB-KW"/>
</dbReference>
<dbReference type="InterPro" id="IPR007627">
    <property type="entry name" value="RNA_pol_sigma70_r2"/>
</dbReference>
<dbReference type="PANTHER" id="PTHR30385:SF1">
    <property type="entry name" value="RNA POLYMERASE SIGMA-H FACTOR"/>
    <property type="match status" value="1"/>
</dbReference>
<organism evidence="7 8">
    <name type="scientific">Eubacterium callanderi</name>
    <dbReference type="NCBI Taxonomy" id="53442"/>
    <lineage>
        <taxon>Bacteria</taxon>
        <taxon>Bacillati</taxon>
        <taxon>Bacillota</taxon>
        <taxon>Clostridia</taxon>
        <taxon>Eubacteriales</taxon>
        <taxon>Eubacteriaceae</taxon>
        <taxon>Eubacterium</taxon>
    </lineage>
</organism>
<dbReference type="SUPFAM" id="SSF88946">
    <property type="entry name" value="Sigma2 domain of RNA polymerase sigma factors"/>
    <property type="match status" value="1"/>
</dbReference>
<dbReference type="Gene3D" id="1.20.120.1810">
    <property type="match status" value="1"/>
</dbReference>
<dbReference type="Pfam" id="PF08281">
    <property type="entry name" value="Sigma70_r4_2"/>
    <property type="match status" value="1"/>
</dbReference>
<dbReference type="InterPro" id="IPR036388">
    <property type="entry name" value="WH-like_DNA-bd_sf"/>
</dbReference>
<dbReference type="Proteomes" id="UP000586254">
    <property type="component" value="Unassembled WGS sequence"/>
</dbReference>
<evidence type="ECO:0000256" key="1">
    <source>
        <dbReference type="ARBA" id="ARBA00023015"/>
    </source>
</evidence>